<reference evidence="2 3" key="1">
    <citation type="submission" date="2020-04" db="EMBL/GenBank/DDBJ databases">
        <title>Description of novel Gluconacetobacter.</title>
        <authorList>
            <person name="Sombolestani A."/>
        </authorList>
    </citation>
    <scope>NUCLEOTIDE SEQUENCE [LARGE SCALE GENOMIC DNA]</scope>
    <source>
        <strain evidence="2 3">LMG 27800</strain>
    </source>
</reference>
<keyword evidence="1" id="KW-1133">Transmembrane helix</keyword>
<comment type="caution">
    <text evidence="2">The sequence shown here is derived from an EMBL/GenBank/DDBJ whole genome shotgun (WGS) entry which is preliminary data.</text>
</comment>
<sequence>MSTPTEQGDTDAGNGPPVMEVRPVGTWVVSGVLLVAVLAVWILVSVIFLHRA</sequence>
<keyword evidence="3" id="KW-1185">Reference proteome</keyword>
<keyword evidence="1" id="KW-0812">Transmembrane</keyword>
<keyword evidence="1" id="KW-0472">Membrane</keyword>
<organism evidence="2 3">
    <name type="scientific">Gluconacetobacter takamatsuzukensis</name>
    <dbReference type="NCBI Taxonomy" id="1286190"/>
    <lineage>
        <taxon>Bacteria</taxon>
        <taxon>Pseudomonadati</taxon>
        <taxon>Pseudomonadota</taxon>
        <taxon>Alphaproteobacteria</taxon>
        <taxon>Acetobacterales</taxon>
        <taxon>Acetobacteraceae</taxon>
        <taxon>Gluconacetobacter</taxon>
    </lineage>
</organism>
<proteinExistence type="predicted"/>
<dbReference type="RefSeq" id="WP_182947196.1">
    <property type="nucleotide sequence ID" value="NZ_JABEQK010000001.1"/>
</dbReference>
<dbReference type="EMBL" id="JABEQK010000001">
    <property type="protein sequence ID" value="MBB2203547.1"/>
    <property type="molecule type" value="Genomic_DNA"/>
</dbReference>
<evidence type="ECO:0000313" key="3">
    <source>
        <dbReference type="Proteomes" id="UP000540556"/>
    </source>
</evidence>
<protein>
    <submittedName>
        <fullName evidence="2">Uncharacterized protein</fullName>
    </submittedName>
</protein>
<name>A0A7W4KAV9_9PROT</name>
<dbReference type="AlphaFoldDB" id="A0A7W4KAV9"/>
<dbReference type="Proteomes" id="UP000540556">
    <property type="component" value="Unassembled WGS sequence"/>
</dbReference>
<feature type="transmembrane region" description="Helical" evidence="1">
    <location>
        <begin position="27"/>
        <end position="49"/>
    </location>
</feature>
<evidence type="ECO:0000256" key="1">
    <source>
        <dbReference type="SAM" id="Phobius"/>
    </source>
</evidence>
<gene>
    <name evidence="2" type="ORF">HLH27_00740</name>
</gene>
<accession>A0A7W4KAV9</accession>
<evidence type="ECO:0000313" key="2">
    <source>
        <dbReference type="EMBL" id="MBB2203547.1"/>
    </source>
</evidence>